<dbReference type="eggNOG" id="ENOG5032KI7">
    <property type="taxonomic scope" value="Bacteria"/>
</dbReference>
<feature type="chain" id="PRO_5001619464" description="DUF4440 domain-containing protein" evidence="1">
    <location>
        <begin position="22"/>
        <end position="148"/>
    </location>
</feature>
<comment type="caution">
    <text evidence="2">The sequence shown here is derived from an EMBL/GenBank/DDBJ whole genome shotgun (WGS) entry which is preliminary data.</text>
</comment>
<gene>
    <name evidence="2" type="ORF">HY30_00835</name>
</gene>
<sequence>MRVLGLLAALILTAGASVARAESVPDETGLARLVWSTMVTLDNANRTGNYDVLQQLGTPQFQKANSPKALAGVFAPLRNRRVDVGRAILITPTYYLEPALDFEGNLRLRGAFEYRPSAIRFDLLYRNVDGGWRIHAISVAEMDVDAPR</sequence>
<organism evidence="2 3">
    <name type="scientific">Hyphomonas chukchiensis</name>
    <dbReference type="NCBI Taxonomy" id="1280947"/>
    <lineage>
        <taxon>Bacteria</taxon>
        <taxon>Pseudomonadati</taxon>
        <taxon>Pseudomonadota</taxon>
        <taxon>Alphaproteobacteria</taxon>
        <taxon>Hyphomonadales</taxon>
        <taxon>Hyphomonadaceae</taxon>
        <taxon>Hyphomonas</taxon>
    </lineage>
</organism>
<dbReference type="PATRIC" id="fig|1280947.3.peg.161"/>
<name>A0A062URN1_9PROT</name>
<evidence type="ECO:0000313" key="3">
    <source>
        <dbReference type="Proteomes" id="UP000027190"/>
    </source>
</evidence>
<protein>
    <recommendedName>
        <fullName evidence="4">DUF4440 domain-containing protein</fullName>
    </recommendedName>
</protein>
<dbReference type="AlphaFoldDB" id="A0A062URN1"/>
<dbReference type="STRING" id="1280947.HY30_00835"/>
<feature type="signal peptide" evidence="1">
    <location>
        <begin position="1"/>
        <end position="21"/>
    </location>
</feature>
<reference evidence="2 3" key="1">
    <citation type="journal article" date="2014" name="Antonie Van Leeuwenhoek">
        <title>Hyphomonas beringensis sp. nov. and Hyphomonas chukchiensis sp. nov., isolated from surface seawater of the Bering Sea and Chukchi Sea.</title>
        <authorList>
            <person name="Li C."/>
            <person name="Lai Q."/>
            <person name="Li G."/>
            <person name="Dong C."/>
            <person name="Wang J."/>
            <person name="Liao Y."/>
            <person name="Shao Z."/>
        </authorList>
    </citation>
    <scope>NUCLEOTIDE SEQUENCE [LARGE SCALE GENOMIC DNA]</scope>
    <source>
        <strain evidence="2 3">BH-BN04-4</strain>
    </source>
</reference>
<proteinExistence type="predicted"/>
<evidence type="ECO:0000313" key="2">
    <source>
        <dbReference type="EMBL" id="KCZ60911.1"/>
    </source>
</evidence>
<dbReference type="EMBL" id="AWFG01000001">
    <property type="protein sequence ID" value="KCZ60911.1"/>
    <property type="molecule type" value="Genomic_DNA"/>
</dbReference>
<accession>A0A062URN1</accession>
<keyword evidence="1" id="KW-0732">Signal</keyword>
<evidence type="ECO:0008006" key="4">
    <source>
        <dbReference type="Google" id="ProtNLM"/>
    </source>
</evidence>
<evidence type="ECO:0000256" key="1">
    <source>
        <dbReference type="SAM" id="SignalP"/>
    </source>
</evidence>
<keyword evidence="3" id="KW-1185">Reference proteome</keyword>
<dbReference type="Proteomes" id="UP000027190">
    <property type="component" value="Unassembled WGS sequence"/>
</dbReference>